<evidence type="ECO:0000313" key="25">
    <source>
        <dbReference type="Proteomes" id="UP001438707"/>
    </source>
</evidence>
<dbReference type="SUPFAM" id="SSF53244">
    <property type="entry name" value="MurD-like peptide ligases, peptide-binding domain"/>
    <property type="match status" value="1"/>
</dbReference>
<keyword evidence="16" id="KW-0496">Mitochondrion</keyword>
<evidence type="ECO:0000256" key="23">
    <source>
        <dbReference type="PIRSR" id="PIRSR038895-2"/>
    </source>
</evidence>
<keyword evidence="25" id="KW-1185">Reference proteome</keyword>
<sequence>MSEPGPTEDQYAATLELLSSLITQDRRGAGQWETVHEYMGSWVQRLGLERPLEKLSVIHVAGTKGKGSTCAMIESILRSCGYTTGLFTSPHLVDVRERIRLNGLPISKEKFVASFAQCHDRLKETSDGQIGMAAYFRFLTLLGLQVFTEEKVDVAILEVGLGGRLDATNCIPSPPVCGVTSLGMDHVEILGDTIEKIAAEKAGIFKPGSRAFTVIQQPSAMQVLEEKAASANIKLSVARSLDELHQSDGAPIHFGLAGAYQRINAALAIELAACWEDRVMAHSSSPQRHQAAARVELLQSGRLPESYKEGLRRCIWPGRAQVIRDPTSPDMGPGVTFYLDGAHTEESMASCGEWFHDAVQQAAALTPGLATQRVLLFNCMQERDPGKLLKSLATTMQQQQLPFHHAVFTPPDSQYGKLKAAGIDSARDVSWQHTLCRAWTSQVGSHPQESQLMAVLPELGQGPAQDSQSGAVAPGLSSSIQWLRTCAQENPHLQIEVLITGSLYLVGDVLKLLGKAPT</sequence>
<dbReference type="GO" id="GO:0006730">
    <property type="term" value="P:one-carbon metabolic process"/>
    <property type="evidence" value="ECO:0007669"/>
    <property type="project" value="UniProtKB-KW"/>
</dbReference>
<evidence type="ECO:0000256" key="8">
    <source>
        <dbReference type="ARBA" id="ARBA00022490"/>
    </source>
</evidence>
<keyword evidence="13" id="KW-0999">Mitochondrion inner membrane</keyword>
<comment type="function">
    <text evidence="21">Catalyzes conversion of folates to polyglutamate derivatives allowing concentration of folate compounds in the cell and the intracellular retention of these cofactors, which are important substrates for most of the folate-dependent enzymes that are involved in one-carbon transfer reactions involved in purine, pyrimidine and amino acid synthesis.</text>
</comment>
<dbReference type="InterPro" id="IPR036615">
    <property type="entry name" value="Mur_ligase_C_dom_sf"/>
</dbReference>
<dbReference type="PANTHER" id="PTHR11136">
    <property type="entry name" value="FOLYLPOLYGLUTAMATE SYNTHASE-RELATED"/>
    <property type="match status" value="1"/>
</dbReference>
<evidence type="ECO:0000256" key="2">
    <source>
        <dbReference type="ARBA" id="ARBA00004305"/>
    </source>
</evidence>
<dbReference type="InterPro" id="IPR023600">
    <property type="entry name" value="Folylpolyglutamate_synth_euk"/>
</dbReference>
<keyword evidence="15 23" id="KW-0460">Magnesium</keyword>
<evidence type="ECO:0000256" key="19">
    <source>
        <dbReference type="ARBA" id="ARBA00030876"/>
    </source>
</evidence>
<evidence type="ECO:0000256" key="6">
    <source>
        <dbReference type="ARBA" id="ARBA00013025"/>
    </source>
</evidence>
<dbReference type="EMBL" id="JALJOS010000034">
    <property type="protein sequence ID" value="KAK9822027.1"/>
    <property type="molecule type" value="Genomic_DNA"/>
</dbReference>
<accession>A0AAW1QKR2</accession>
<evidence type="ECO:0000256" key="22">
    <source>
        <dbReference type="PIRSR" id="PIRSR038895-1"/>
    </source>
</evidence>
<evidence type="ECO:0000256" key="9">
    <source>
        <dbReference type="ARBA" id="ARBA00022563"/>
    </source>
</evidence>
<evidence type="ECO:0000256" key="1">
    <source>
        <dbReference type="ARBA" id="ARBA00004273"/>
    </source>
</evidence>
<comment type="subcellular location">
    <subcellularLocation>
        <location evidence="3">Cytoplasm</location>
    </subcellularLocation>
    <subcellularLocation>
        <location evidence="1">Mitochondrion inner membrane</location>
    </subcellularLocation>
    <subcellularLocation>
        <location evidence="2">Mitochondrion matrix</location>
    </subcellularLocation>
</comment>
<dbReference type="PANTHER" id="PTHR11136:SF5">
    <property type="entry name" value="FOLYLPOLYGLUTAMATE SYNTHASE, MITOCHONDRIAL"/>
    <property type="match status" value="1"/>
</dbReference>
<feature type="binding site" evidence="23">
    <location>
        <position position="158"/>
    </location>
    <ligand>
        <name>Mg(2+)</name>
        <dbReference type="ChEBI" id="CHEBI:18420"/>
        <label>1</label>
    </ligand>
</feature>
<dbReference type="GO" id="GO:0004326">
    <property type="term" value="F:tetrahydrofolylpolyglutamate synthase activity"/>
    <property type="evidence" value="ECO:0007669"/>
    <property type="project" value="UniProtKB-EC"/>
</dbReference>
<evidence type="ECO:0000256" key="20">
    <source>
        <dbReference type="ARBA" id="ARBA00047493"/>
    </source>
</evidence>
<dbReference type="FunFam" id="3.90.190.20:FF:000011">
    <property type="entry name" value="Folylpolyglutamate synthase"/>
    <property type="match status" value="1"/>
</dbReference>
<evidence type="ECO:0000256" key="13">
    <source>
        <dbReference type="ARBA" id="ARBA00022792"/>
    </source>
</evidence>
<protein>
    <recommendedName>
        <fullName evidence="7 21">Folylpolyglutamate synthase</fullName>
        <ecNumber evidence="6 21">6.3.2.17</ecNumber>
    </recommendedName>
    <alternativeName>
        <fullName evidence="19 21">Folylpoly-gamma-glutamate synthetase</fullName>
    </alternativeName>
    <alternativeName>
        <fullName evidence="18 21">Tetrahydrofolylpolyglutamate synthase</fullName>
    </alternativeName>
</protein>
<organism evidence="24 25">
    <name type="scientific">Apatococcus lobatus</name>
    <dbReference type="NCBI Taxonomy" id="904363"/>
    <lineage>
        <taxon>Eukaryota</taxon>
        <taxon>Viridiplantae</taxon>
        <taxon>Chlorophyta</taxon>
        <taxon>core chlorophytes</taxon>
        <taxon>Trebouxiophyceae</taxon>
        <taxon>Chlorellales</taxon>
        <taxon>Chlorellaceae</taxon>
        <taxon>Apatococcus</taxon>
    </lineage>
</organism>
<evidence type="ECO:0000256" key="4">
    <source>
        <dbReference type="ARBA" id="ARBA00005150"/>
    </source>
</evidence>
<proteinExistence type="inferred from homology"/>
<dbReference type="InterPro" id="IPR018109">
    <property type="entry name" value="Folylpolyglutamate_synth_CS"/>
</dbReference>
<dbReference type="GO" id="GO:0005743">
    <property type="term" value="C:mitochondrial inner membrane"/>
    <property type="evidence" value="ECO:0007669"/>
    <property type="project" value="UniProtKB-SubCell"/>
</dbReference>
<keyword evidence="9 21" id="KW-0554">One-carbon metabolism</keyword>
<evidence type="ECO:0000256" key="5">
    <source>
        <dbReference type="ARBA" id="ARBA00008276"/>
    </source>
</evidence>
<keyword evidence="8" id="KW-0963">Cytoplasm</keyword>
<keyword evidence="10 21" id="KW-0436">Ligase</keyword>
<feature type="binding site" evidence="23">
    <location>
        <position position="89"/>
    </location>
    <ligand>
        <name>Mg(2+)</name>
        <dbReference type="ChEBI" id="CHEBI:18420"/>
        <label>1</label>
    </ligand>
</feature>
<evidence type="ECO:0000256" key="11">
    <source>
        <dbReference type="ARBA" id="ARBA00022723"/>
    </source>
</evidence>
<evidence type="ECO:0000256" key="15">
    <source>
        <dbReference type="ARBA" id="ARBA00022842"/>
    </source>
</evidence>
<evidence type="ECO:0000256" key="14">
    <source>
        <dbReference type="ARBA" id="ARBA00022840"/>
    </source>
</evidence>
<name>A0AAW1QKR2_9CHLO</name>
<dbReference type="InterPro" id="IPR036565">
    <property type="entry name" value="Mur-like_cat_sf"/>
</dbReference>
<evidence type="ECO:0000256" key="21">
    <source>
        <dbReference type="PIRNR" id="PIRNR038895"/>
    </source>
</evidence>
<keyword evidence="17" id="KW-0472">Membrane</keyword>
<reference evidence="24 25" key="1">
    <citation type="journal article" date="2024" name="Nat. Commun.">
        <title>Phylogenomics reveals the evolutionary origins of lichenization in chlorophyte algae.</title>
        <authorList>
            <person name="Puginier C."/>
            <person name="Libourel C."/>
            <person name="Otte J."/>
            <person name="Skaloud P."/>
            <person name="Haon M."/>
            <person name="Grisel S."/>
            <person name="Petersen M."/>
            <person name="Berrin J.G."/>
            <person name="Delaux P.M."/>
            <person name="Dal Grande F."/>
            <person name="Keller J."/>
        </authorList>
    </citation>
    <scope>NUCLEOTIDE SEQUENCE [LARGE SCALE GENOMIC DNA]</scope>
    <source>
        <strain evidence="24 25">SAG 2145</strain>
    </source>
</reference>
<evidence type="ECO:0000256" key="7">
    <source>
        <dbReference type="ARBA" id="ARBA00018660"/>
    </source>
</evidence>
<dbReference type="NCBIfam" id="TIGR01499">
    <property type="entry name" value="folC"/>
    <property type="match status" value="1"/>
</dbReference>
<dbReference type="FunFam" id="3.40.1190.10:FF:000008">
    <property type="entry name" value="Folylpolyglutamate synthase"/>
    <property type="match status" value="1"/>
</dbReference>
<dbReference type="EC" id="6.3.2.17" evidence="6 21"/>
<evidence type="ECO:0000256" key="16">
    <source>
        <dbReference type="ARBA" id="ARBA00023128"/>
    </source>
</evidence>
<dbReference type="Gene3D" id="3.40.1190.10">
    <property type="entry name" value="Mur-like, catalytic domain"/>
    <property type="match status" value="1"/>
</dbReference>
<dbReference type="PROSITE" id="PS01011">
    <property type="entry name" value="FOLYLPOLYGLU_SYNT_1"/>
    <property type="match status" value="1"/>
</dbReference>
<evidence type="ECO:0000256" key="3">
    <source>
        <dbReference type="ARBA" id="ARBA00004496"/>
    </source>
</evidence>
<dbReference type="GO" id="GO:0046872">
    <property type="term" value="F:metal ion binding"/>
    <property type="evidence" value="ECO:0007669"/>
    <property type="project" value="UniProtKB-KW"/>
</dbReference>
<evidence type="ECO:0000256" key="12">
    <source>
        <dbReference type="ARBA" id="ARBA00022741"/>
    </source>
</evidence>
<comment type="similarity">
    <text evidence="5 21">Belongs to the folylpolyglutamate synthase family.</text>
</comment>
<evidence type="ECO:0000256" key="17">
    <source>
        <dbReference type="ARBA" id="ARBA00023136"/>
    </source>
</evidence>
<comment type="pathway">
    <text evidence="4 21">Cofactor biosynthesis; tetrahydrofolylpolyglutamate biosynthesis.</text>
</comment>
<dbReference type="PIRSF" id="PIRSF038895">
    <property type="entry name" value="FPGS"/>
    <property type="match status" value="1"/>
</dbReference>
<dbReference type="Gene3D" id="3.90.190.20">
    <property type="entry name" value="Mur ligase, C-terminal domain"/>
    <property type="match status" value="1"/>
</dbReference>
<comment type="caution">
    <text evidence="24">The sequence shown here is derived from an EMBL/GenBank/DDBJ whole genome shotgun (WGS) entry which is preliminary data.</text>
</comment>
<dbReference type="GO" id="GO:0005759">
    <property type="term" value="C:mitochondrial matrix"/>
    <property type="evidence" value="ECO:0007669"/>
    <property type="project" value="UniProtKB-SubCell"/>
</dbReference>
<dbReference type="Proteomes" id="UP001438707">
    <property type="component" value="Unassembled WGS sequence"/>
</dbReference>
<dbReference type="GO" id="GO:0005829">
    <property type="term" value="C:cytosol"/>
    <property type="evidence" value="ECO:0007669"/>
    <property type="project" value="TreeGrafter"/>
</dbReference>
<dbReference type="GO" id="GO:0005524">
    <property type="term" value="F:ATP binding"/>
    <property type="evidence" value="ECO:0007669"/>
    <property type="project" value="UniProtKB-KW"/>
</dbReference>
<feature type="binding site" evidence="23">
    <location>
        <position position="186"/>
    </location>
    <ligand>
        <name>Mg(2+)</name>
        <dbReference type="ChEBI" id="CHEBI:18420"/>
        <label>1</label>
    </ligand>
</feature>
<dbReference type="AlphaFoldDB" id="A0AAW1QKR2"/>
<keyword evidence="14 22" id="KW-0067">ATP-binding</keyword>
<keyword evidence="12 22" id="KW-0547">Nucleotide-binding</keyword>
<feature type="binding site" evidence="22">
    <location>
        <position position="340"/>
    </location>
    <ligand>
        <name>ATP</name>
        <dbReference type="ChEBI" id="CHEBI:30616"/>
    </ligand>
</feature>
<dbReference type="SUPFAM" id="SSF53623">
    <property type="entry name" value="MurD-like peptide ligases, catalytic domain"/>
    <property type="match status" value="1"/>
</dbReference>
<dbReference type="InterPro" id="IPR001645">
    <property type="entry name" value="Folylpolyglutamate_synth"/>
</dbReference>
<evidence type="ECO:0000313" key="24">
    <source>
        <dbReference type="EMBL" id="KAK9822027.1"/>
    </source>
</evidence>
<gene>
    <name evidence="24" type="ORF">WJX74_001621</name>
</gene>
<comment type="catalytic activity">
    <reaction evidence="20 21">
        <text>(6S)-5,6,7,8-tetrahydrofolyl-(gamma-L-Glu)(n) + L-glutamate + ATP = (6S)-5,6,7,8-tetrahydrofolyl-(gamma-L-Glu)(n+1) + ADP + phosphate + H(+)</text>
        <dbReference type="Rhea" id="RHEA:10580"/>
        <dbReference type="Rhea" id="RHEA-COMP:14738"/>
        <dbReference type="Rhea" id="RHEA-COMP:14740"/>
        <dbReference type="ChEBI" id="CHEBI:15378"/>
        <dbReference type="ChEBI" id="CHEBI:29985"/>
        <dbReference type="ChEBI" id="CHEBI:30616"/>
        <dbReference type="ChEBI" id="CHEBI:43474"/>
        <dbReference type="ChEBI" id="CHEBI:141005"/>
        <dbReference type="ChEBI" id="CHEBI:456216"/>
        <dbReference type="EC" id="6.3.2.17"/>
    </reaction>
</comment>
<feature type="binding site" evidence="22">
    <location>
        <position position="319"/>
    </location>
    <ligand>
        <name>ATP</name>
        <dbReference type="ChEBI" id="CHEBI:30616"/>
    </ligand>
</feature>
<keyword evidence="11 23" id="KW-0479">Metal-binding</keyword>
<comment type="cofactor">
    <cofactor evidence="21">
        <name>a monovalent cation</name>
        <dbReference type="ChEBI" id="CHEBI:60242"/>
    </cofactor>
    <text evidence="21">A monovalent cation.</text>
</comment>
<evidence type="ECO:0000256" key="10">
    <source>
        <dbReference type="ARBA" id="ARBA00022598"/>
    </source>
</evidence>
<evidence type="ECO:0000256" key="18">
    <source>
        <dbReference type="ARBA" id="ARBA00030592"/>
    </source>
</evidence>